<evidence type="ECO:0000313" key="3">
    <source>
        <dbReference type="Proteomes" id="UP000327157"/>
    </source>
</evidence>
<evidence type="ECO:0000313" key="2">
    <source>
        <dbReference type="EMBL" id="KAB2610134.1"/>
    </source>
</evidence>
<dbReference type="Proteomes" id="UP000327157">
    <property type="component" value="Chromosome 17"/>
</dbReference>
<reference evidence="3" key="2">
    <citation type="submission" date="2019-10" db="EMBL/GenBank/DDBJ databases">
        <title>A de novo genome assembly of a pear dwarfing rootstock.</title>
        <authorList>
            <person name="Wang F."/>
            <person name="Wang J."/>
            <person name="Li S."/>
            <person name="Zhang Y."/>
            <person name="Fang M."/>
            <person name="Ma L."/>
            <person name="Zhao Y."/>
            <person name="Jiang S."/>
        </authorList>
    </citation>
    <scope>NUCLEOTIDE SEQUENCE [LARGE SCALE GENOMIC DNA]</scope>
</reference>
<comment type="caution">
    <text evidence="2">The sequence shown here is derived from an EMBL/GenBank/DDBJ whole genome shotgun (WGS) entry which is preliminary data.</text>
</comment>
<keyword evidence="3" id="KW-1185">Reference proteome</keyword>
<proteinExistence type="predicted"/>
<feature type="region of interest" description="Disordered" evidence="1">
    <location>
        <begin position="134"/>
        <end position="184"/>
    </location>
</feature>
<reference evidence="2 3" key="1">
    <citation type="submission" date="2019-09" db="EMBL/GenBank/DDBJ databases">
        <authorList>
            <person name="Ou C."/>
        </authorList>
    </citation>
    <scope>NUCLEOTIDE SEQUENCE [LARGE SCALE GENOMIC DNA]</scope>
    <source>
        <strain evidence="2">S2</strain>
        <tissue evidence="2">Leaf</tissue>
    </source>
</reference>
<dbReference type="AlphaFoldDB" id="A0A5N5GH72"/>
<organism evidence="2 3">
    <name type="scientific">Pyrus ussuriensis x Pyrus communis</name>
    <dbReference type="NCBI Taxonomy" id="2448454"/>
    <lineage>
        <taxon>Eukaryota</taxon>
        <taxon>Viridiplantae</taxon>
        <taxon>Streptophyta</taxon>
        <taxon>Embryophyta</taxon>
        <taxon>Tracheophyta</taxon>
        <taxon>Spermatophyta</taxon>
        <taxon>Magnoliopsida</taxon>
        <taxon>eudicotyledons</taxon>
        <taxon>Gunneridae</taxon>
        <taxon>Pentapetalae</taxon>
        <taxon>rosids</taxon>
        <taxon>fabids</taxon>
        <taxon>Rosales</taxon>
        <taxon>Rosaceae</taxon>
        <taxon>Amygdaloideae</taxon>
        <taxon>Maleae</taxon>
        <taxon>Pyrus</taxon>
    </lineage>
</organism>
<dbReference type="OrthoDB" id="21449at2759"/>
<name>A0A5N5GH72_9ROSA</name>
<evidence type="ECO:0000256" key="1">
    <source>
        <dbReference type="SAM" id="MobiDB-lite"/>
    </source>
</evidence>
<protein>
    <submittedName>
        <fullName evidence="2">Uncharacterized protein</fullName>
    </submittedName>
</protein>
<accession>A0A5N5GH72</accession>
<gene>
    <name evidence="2" type="ORF">D8674_018166</name>
</gene>
<feature type="compositionally biased region" description="Polar residues" evidence="1">
    <location>
        <begin position="159"/>
        <end position="171"/>
    </location>
</feature>
<reference evidence="2 3" key="3">
    <citation type="submission" date="2019-11" db="EMBL/GenBank/DDBJ databases">
        <title>A de novo genome assembly of a pear dwarfing rootstock.</title>
        <authorList>
            <person name="Wang F."/>
            <person name="Wang J."/>
            <person name="Li S."/>
            <person name="Zhang Y."/>
            <person name="Fang M."/>
            <person name="Ma L."/>
            <person name="Zhao Y."/>
            <person name="Jiang S."/>
        </authorList>
    </citation>
    <scope>NUCLEOTIDE SEQUENCE [LARGE SCALE GENOMIC DNA]</scope>
    <source>
        <strain evidence="2">S2</strain>
        <tissue evidence="2">Leaf</tissue>
    </source>
</reference>
<dbReference type="EMBL" id="SMOL01000487">
    <property type="protein sequence ID" value="KAB2610134.1"/>
    <property type="molecule type" value="Genomic_DNA"/>
</dbReference>
<sequence length="256" mass="28190">MVCTTCTRWLLVGEVDLLKNKCWFGITAAVYFGYYTRLVTDLLSKEEDFPPFASQSSGLSQSRCVEVRGKDTIEQSYGVFGTSLGNSVGTGLSDFKKEISKSLLRQGVKVLACSHFVGPVVGISRLKSQLKSKKHLSSARGASPDVDARNTPSKRLKKSSTALKATQQKQLGSADPYREHSGQVKETVKKYSDEFYATLEHMEQQLKKLLDTVMSSCAIPNSVEFTATVNLFSRPMTLGGKHKLGKLTQKLPPKNL</sequence>